<evidence type="ECO:0000256" key="1">
    <source>
        <dbReference type="SAM" id="SignalP"/>
    </source>
</evidence>
<protein>
    <submittedName>
        <fullName evidence="2">Uncharacterized protein</fullName>
    </submittedName>
</protein>
<dbReference type="Proteomes" id="UP000015102">
    <property type="component" value="Unassembled WGS sequence"/>
</dbReference>
<dbReference type="HOGENOM" id="CLU_3208163_0_0_1"/>
<dbReference type="EnsemblMetazoa" id="MESCA007204-RA">
    <property type="protein sequence ID" value="MESCA007204-PA"/>
    <property type="gene ID" value="MESCA007204"/>
</dbReference>
<sequence length="45" mass="5248">MLLLIFKLLLVVCCVNSYDIGLCKEYYNKGSDRGDIFLFPFRLTI</sequence>
<keyword evidence="3" id="KW-1185">Reference proteome</keyword>
<organism evidence="2 3">
    <name type="scientific">Megaselia scalaris</name>
    <name type="common">Humpbacked fly</name>
    <name type="synonym">Phora scalaris</name>
    <dbReference type="NCBI Taxonomy" id="36166"/>
    <lineage>
        <taxon>Eukaryota</taxon>
        <taxon>Metazoa</taxon>
        <taxon>Ecdysozoa</taxon>
        <taxon>Arthropoda</taxon>
        <taxon>Hexapoda</taxon>
        <taxon>Insecta</taxon>
        <taxon>Pterygota</taxon>
        <taxon>Neoptera</taxon>
        <taxon>Endopterygota</taxon>
        <taxon>Diptera</taxon>
        <taxon>Brachycera</taxon>
        <taxon>Muscomorpha</taxon>
        <taxon>Platypezoidea</taxon>
        <taxon>Phoridae</taxon>
        <taxon>Megaseliini</taxon>
        <taxon>Megaselia</taxon>
    </lineage>
</organism>
<name>T1GU05_MEGSC</name>
<reference evidence="2" key="2">
    <citation type="submission" date="2015-06" db="UniProtKB">
        <authorList>
            <consortium name="EnsemblMetazoa"/>
        </authorList>
    </citation>
    <scope>IDENTIFICATION</scope>
</reference>
<accession>T1GU05</accession>
<evidence type="ECO:0000313" key="3">
    <source>
        <dbReference type="Proteomes" id="UP000015102"/>
    </source>
</evidence>
<dbReference type="EMBL" id="CAQQ02390571">
    <property type="status" value="NOT_ANNOTATED_CDS"/>
    <property type="molecule type" value="Genomic_DNA"/>
</dbReference>
<proteinExistence type="predicted"/>
<evidence type="ECO:0000313" key="2">
    <source>
        <dbReference type="EnsemblMetazoa" id="MESCA007204-PA"/>
    </source>
</evidence>
<feature type="signal peptide" evidence="1">
    <location>
        <begin position="1"/>
        <end position="17"/>
    </location>
</feature>
<reference evidence="3" key="1">
    <citation type="submission" date="2013-02" db="EMBL/GenBank/DDBJ databases">
        <authorList>
            <person name="Hughes D."/>
        </authorList>
    </citation>
    <scope>NUCLEOTIDE SEQUENCE</scope>
    <source>
        <strain>Durham</strain>
        <strain evidence="3">NC isolate 2 -- Noor lab</strain>
    </source>
</reference>
<keyword evidence="1" id="KW-0732">Signal</keyword>
<feature type="chain" id="PRO_5004577627" evidence="1">
    <location>
        <begin position="18"/>
        <end position="45"/>
    </location>
</feature>
<dbReference type="AlphaFoldDB" id="T1GU05"/>